<gene>
    <name evidence="11" type="ORF">PF004_g27478</name>
</gene>
<feature type="domain" description="Chromo" evidence="8">
    <location>
        <begin position="1125"/>
        <end position="1182"/>
    </location>
</feature>
<dbReference type="EMBL" id="QXGC01004012">
    <property type="protein sequence ID" value="KAE9171709.1"/>
    <property type="molecule type" value="Genomic_DNA"/>
</dbReference>
<dbReference type="SUPFAM" id="SSF53098">
    <property type="entry name" value="Ribonuclease H-like"/>
    <property type="match status" value="1"/>
</dbReference>
<evidence type="ECO:0000259" key="8">
    <source>
        <dbReference type="PROSITE" id="PS50013"/>
    </source>
</evidence>
<dbReference type="GO" id="GO:0004519">
    <property type="term" value="F:endonuclease activity"/>
    <property type="evidence" value="ECO:0007669"/>
    <property type="project" value="UniProtKB-KW"/>
</dbReference>
<dbReference type="Pfam" id="PF17921">
    <property type="entry name" value="Integrase_H2C2"/>
    <property type="match status" value="1"/>
</dbReference>
<dbReference type="CDD" id="cd01647">
    <property type="entry name" value="RT_LTR"/>
    <property type="match status" value="1"/>
</dbReference>
<evidence type="ECO:0000256" key="5">
    <source>
        <dbReference type="ARBA" id="ARBA00022801"/>
    </source>
</evidence>
<comment type="caution">
    <text evidence="11">The sequence shown here is derived from an EMBL/GenBank/DDBJ whole genome shotgun (WGS) entry which is preliminary data.</text>
</comment>
<dbReference type="SUPFAM" id="SSF56672">
    <property type="entry name" value="DNA/RNA polymerases"/>
    <property type="match status" value="1"/>
</dbReference>
<dbReference type="InterPro" id="IPR043502">
    <property type="entry name" value="DNA/RNA_pol_sf"/>
</dbReference>
<evidence type="ECO:0000256" key="6">
    <source>
        <dbReference type="ARBA" id="ARBA00022918"/>
    </source>
</evidence>
<feature type="domain" description="Reverse transcriptase" evidence="9">
    <location>
        <begin position="203"/>
        <end position="383"/>
    </location>
</feature>
<evidence type="ECO:0000313" key="11">
    <source>
        <dbReference type="EMBL" id="KAE9171709.1"/>
    </source>
</evidence>
<evidence type="ECO:0000256" key="4">
    <source>
        <dbReference type="ARBA" id="ARBA00022759"/>
    </source>
</evidence>
<dbReference type="Gene3D" id="3.30.420.10">
    <property type="entry name" value="Ribonuclease H-like superfamily/Ribonuclease H"/>
    <property type="match status" value="1"/>
</dbReference>
<dbReference type="Gene3D" id="1.10.340.70">
    <property type="match status" value="1"/>
</dbReference>
<dbReference type="Gene3D" id="3.10.10.10">
    <property type="entry name" value="HIV Type 1 Reverse Transcriptase, subunit A, domain 1"/>
    <property type="match status" value="1"/>
</dbReference>
<feature type="compositionally biased region" description="Basic residues" evidence="7">
    <location>
        <begin position="1038"/>
        <end position="1048"/>
    </location>
</feature>
<dbReference type="InterPro" id="IPR012337">
    <property type="entry name" value="RNaseH-like_sf"/>
</dbReference>
<keyword evidence="3" id="KW-0540">Nuclease</keyword>
<name>A0A6G0MKE3_9STRA</name>
<dbReference type="Pfam" id="PF17917">
    <property type="entry name" value="RT_RNaseH"/>
    <property type="match status" value="1"/>
</dbReference>
<dbReference type="Gene3D" id="2.40.50.40">
    <property type="match status" value="1"/>
</dbReference>
<organism evidence="11 12">
    <name type="scientific">Phytophthora fragariae</name>
    <dbReference type="NCBI Taxonomy" id="53985"/>
    <lineage>
        <taxon>Eukaryota</taxon>
        <taxon>Sar</taxon>
        <taxon>Stramenopiles</taxon>
        <taxon>Oomycota</taxon>
        <taxon>Peronosporomycetes</taxon>
        <taxon>Peronosporales</taxon>
        <taxon>Peronosporaceae</taxon>
        <taxon>Phytophthora</taxon>
    </lineage>
</organism>
<feature type="domain" description="Integrase catalytic" evidence="10">
    <location>
        <begin position="814"/>
        <end position="985"/>
    </location>
</feature>
<evidence type="ECO:0000256" key="2">
    <source>
        <dbReference type="ARBA" id="ARBA00022695"/>
    </source>
</evidence>
<dbReference type="PANTHER" id="PTHR37984">
    <property type="entry name" value="PROTEIN CBG26694"/>
    <property type="match status" value="1"/>
</dbReference>
<dbReference type="InterPro" id="IPR001584">
    <property type="entry name" value="Integrase_cat-core"/>
</dbReference>
<evidence type="ECO:0000256" key="3">
    <source>
        <dbReference type="ARBA" id="ARBA00022722"/>
    </source>
</evidence>
<dbReference type="CDD" id="cd00024">
    <property type="entry name" value="CD_CSD"/>
    <property type="match status" value="1"/>
</dbReference>
<dbReference type="PROSITE" id="PS50994">
    <property type="entry name" value="INTEGRASE"/>
    <property type="match status" value="1"/>
</dbReference>
<dbReference type="InterPro" id="IPR000477">
    <property type="entry name" value="RT_dom"/>
</dbReference>
<evidence type="ECO:0000256" key="1">
    <source>
        <dbReference type="ARBA" id="ARBA00022679"/>
    </source>
</evidence>
<dbReference type="Gene3D" id="3.30.70.270">
    <property type="match status" value="2"/>
</dbReference>
<keyword evidence="5" id="KW-0378">Hydrolase</keyword>
<dbReference type="GO" id="GO:0003964">
    <property type="term" value="F:RNA-directed DNA polymerase activity"/>
    <property type="evidence" value="ECO:0007669"/>
    <property type="project" value="UniProtKB-KW"/>
</dbReference>
<dbReference type="InterPro" id="IPR050951">
    <property type="entry name" value="Retrovirus_Pol_polyprotein"/>
</dbReference>
<dbReference type="InterPro" id="IPR000953">
    <property type="entry name" value="Chromo/chromo_shadow_dom"/>
</dbReference>
<dbReference type="PROSITE" id="PS50013">
    <property type="entry name" value="CHROMO_2"/>
    <property type="match status" value="1"/>
</dbReference>
<feature type="region of interest" description="Disordered" evidence="7">
    <location>
        <begin position="1029"/>
        <end position="1048"/>
    </location>
</feature>
<dbReference type="GO" id="GO:0003676">
    <property type="term" value="F:nucleic acid binding"/>
    <property type="evidence" value="ECO:0007669"/>
    <property type="project" value="InterPro"/>
</dbReference>
<dbReference type="InterPro" id="IPR041373">
    <property type="entry name" value="RT_RNaseH"/>
</dbReference>
<dbReference type="Pfam" id="PF00665">
    <property type="entry name" value="rve"/>
    <property type="match status" value="1"/>
</dbReference>
<dbReference type="GO" id="GO:0015074">
    <property type="term" value="P:DNA integration"/>
    <property type="evidence" value="ECO:0007669"/>
    <property type="project" value="InterPro"/>
</dbReference>
<protein>
    <recommendedName>
        <fullName evidence="13">Reverse transcriptase</fullName>
    </recommendedName>
</protein>
<dbReference type="CDD" id="cd09274">
    <property type="entry name" value="RNase_HI_RT_Ty3"/>
    <property type="match status" value="1"/>
</dbReference>
<feature type="region of interest" description="Disordered" evidence="7">
    <location>
        <begin position="645"/>
        <end position="699"/>
    </location>
</feature>
<dbReference type="AlphaFoldDB" id="A0A6G0MKE3"/>
<keyword evidence="6" id="KW-0695">RNA-directed DNA polymerase</keyword>
<dbReference type="InterPro" id="IPR036397">
    <property type="entry name" value="RNaseH_sf"/>
</dbReference>
<dbReference type="InterPro" id="IPR043128">
    <property type="entry name" value="Rev_trsase/Diguanyl_cyclase"/>
</dbReference>
<evidence type="ECO:0008006" key="13">
    <source>
        <dbReference type="Google" id="ProtNLM"/>
    </source>
</evidence>
<evidence type="ECO:0000313" key="12">
    <source>
        <dbReference type="Proteomes" id="UP000476176"/>
    </source>
</evidence>
<evidence type="ECO:0000256" key="7">
    <source>
        <dbReference type="SAM" id="MobiDB-lite"/>
    </source>
</evidence>
<dbReference type="PROSITE" id="PS50878">
    <property type="entry name" value="RT_POL"/>
    <property type="match status" value="1"/>
</dbReference>
<dbReference type="PANTHER" id="PTHR37984:SF5">
    <property type="entry name" value="PROTEIN NYNRIN-LIKE"/>
    <property type="match status" value="1"/>
</dbReference>
<accession>A0A6G0MKE3</accession>
<dbReference type="InterPro" id="IPR016197">
    <property type="entry name" value="Chromo-like_dom_sf"/>
</dbReference>
<evidence type="ECO:0000259" key="9">
    <source>
        <dbReference type="PROSITE" id="PS50878"/>
    </source>
</evidence>
<dbReference type="InterPro" id="IPR041588">
    <property type="entry name" value="Integrase_H2C2"/>
</dbReference>
<keyword evidence="4" id="KW-0255">Endonuclease</keyword>
<evidence type="ECO:0000259" key="10">
    <source>
        <dbReference type="PROSITE" id="PS50994"/>
    </source>
</evidence>
<dbReference type="GO" id="GO:0016787">
    <property type="term" value="F:hydrolase activity"/>
    <property type="evidence" value="ECO:0007669"/>
    <property type="project" value="UniProtKB-KW"/>
</dbReference>
<proteinExistence type="predicted"/>
<dbReference type="SUPFAM" id="SSF54160">
    <property type="entry name" value="Chromo domain-like"/>
    <property type="match status" value="1"/>
</dbReference>
<sequence>MSECVFRRLKDVCPDIVCVELETPITCATVGGNVEVSQAVDVHVTLRTAAGPVPLSSPVQCLIVPGDLEEFLLGKDVLVALGIGVDRELELLALQGKEEECDDFDEPEVSPRVELSDELSELIQAMVEKARVRGFPAEYLGELHRIATRFDLWRAQLDRDPPARVPPMRIRLKPETKPYKCKARKYPPEVRHFMEEFNQKLEELGWIYENPNSRWACPALPVRKSGSDGYRQTADYKPVNIQVDGIAGVMPNPQVDLELVKGCEFFGLFDFIKGYWQIALDEACQEILSYMTDRKIYTPRRVPQGCCDAALFFQATVEKCLQELMHKHLLVWIDDLMLYATDVQTYLIKLDRLFELLDFFGFMLSVTKSSLYEPQVKWCGKIISGRGVSHDPERIKALARLPYPSNAGELQQFLCAGNWMRESVIDFARVAKPLQEKLDEALATATRRTKRVASGIGLELGSSGRHAFDELKTKLQNAATLAFPDPDAVMCLITDASDAGYGLIVTQVREWQPKKSVAEQQHELLVCVSGTFTGSKRNWSVIEKEADPIICACDQLSHLLLRPQGFRLFCDHRNLIYVFAPGKEVKKHIRGKLLRWAVKLMEYRYHVEHIEGASNVWADMISRWAGNHNDNVALRAMVLRKRGRREEERTQCSVSKRLRGEEDRTPRTRRKRRRGEADRTPLTRREHNAPSDEPATATRVAIRPFDDPSFTWPTLEEIISAQERYVHTVASDFLVKGQSGKGWYHNKRLWIPSQCNDLRQRLMVIAHCGAQGHRGRAAMMEQLQRQFHVDHLRSKVDKFLASCLLCMHVKGGKIVQRPWSESFRCHERNGALHWDFLTVGESFGDDKYLLVLKDHATHYCELVPCATPTSAVAVAAILDWHGRFGIPPIWISDQGTHFKNEVLSEVCKRLKSEQRFTVAYSPWINGSIERVNRDVIQVLRVMCLEYKKDIRDWTMFVPLLRASINHTPLPSLGNKAPVELFCALPLPSPLDFCVDLEQKEILELTDPPELIAQKLSSLRDSVYAMHRAADAERDRQTQRNKKGQRGARKANFSVGDYVLRSRVDQKHQDKLLVTWIGPYQVVSADTHSFVVKHLVTGAEMDVHASRLKYYADKYFEVTEEVREHIASQGIVLAVSELKEHRWCPRKKDYEILVAWKGLEPIEDSWETFRSLLKDIPVLLRAYVARVADTGLSKHMERASRFAPS</sequence>
<dbReference type="Proteomes" id="UP000476176">
    <property type="component" value="Unassembled WGS sequence"/>
</dbReference>
<reference evidence="11 12" key="1">
    <citation type="submission" date="2018-09" db="EMBL/GenBank/DDBJ databases">
        <title>Genomic investigation of the strawberry pathogen Phytophthora fragariae indicates pathogenicity is determined by transcriptional variation in three key races.</title>
        <authorList>
            <person name="Adams T.M."/>
            <person name="Armitage A.D."/>
            <person name="Sobczyk M.K."/>
            <person name="Bates H.J."/>
            <person name="Dunwell J.M."/>
            <person name="Nellist C.F."/>
            <person name="Harrison R.J."/>
        </authorList>
    </citation>
    <scope>NUCLEOTIDE SEQUENCE [LARGE SCALE GENOMIC DNA]</scope>
    <source>
        <strain evidence="11 12">BC-23</strain>
    </source>
</reference>
<keyword evidence="2" id="KW-0548">Nucleotidyltransferase</keyword>
<keyword evidence="1" id="KW-0808">Transferase</keyword>
<feature type="compositionally biased region" description="Basic and acidic residues" evidence="7">
    <location>
        <begin position="675"/>
        <end position="690"/>
    </location>
</feature>
<dbReference type="Pfam" id="PF00078">
    <property type="entry name" value="RVT_1"/>
    <property type="match status" value="1"/>
</dbReference>